<keyword evidence="3 7" id="KW-0812">Transmembrane</keyword>
<dbReference type="STRING" id="145388.A0A0D2K124"/>
<dbReference type="KEGG" id="mng:MNEG_3648"/>
<feature type="region of interest" description="Disordered" evidence="6">
    <location>
        <begin position="295"/>
        <end position="339"/>
    </location>
</feature>
<evidence type="ECO:0000256" key="3">
    <source>
        <dbReference type="ARBA" id="ARBA00022692"/>
    </source>
</evidence>
<accession>A0A0D2K124</accession>
<feature type="transmembrane region" description="Helical" evidence="7">
    <location>
        <begin position="233"/>
        <end position="254"/>
    </location>
</feature>
<evidence type="ECO:0000259" key="8">
    <source>
        <dbReference type="Pfam" id="PF09335"/>
    </source>
</evidence>
<evidence type="ECO:0000256" key="4">
    <source>
        <dbReference type="ARBA" id="ARBA00022989"/>
    </source>
</evidence>
<name>A0A0D2K124_9CHLO</name>
<evidence type="ECO:0000256" key="1">
    <source>
        <dbReference type="ARBA" id="ARBA00004651"/>
    </source>
</evidence>
<feature type="domain" description="VTT" evidence="8">
    <location>
        <begin position="90"/>
        <end position="207"/>
    </location>
</feature>
<feature type="transmembrane region" description="Helical" evidence="7">
    <location>
        <begin position="75"/>
        <end position="103"/>
    </location>
</feature>
<feature type="region of interest" description="Disordered" evidence="6">
    <location>
        <begin position="1"/>
        <end position="29"/>
    </location>
</feature>
<evidence type="ECO:0000256" key="6">
    <source>
        <dbReference type="SAM" id="MobiDB-lite"/>
    </source>
</evidence>
<organism evidence="9 10">
    <name type="scientific">Monoraphidium neglectum</name>
    <dbReference type="NCBI Taxonomy" id="145388"/>
    <lineage>
        <taxon>Eukaryota</taxon>
        <taxon>Viridiplantae</taxon>
        <taxon>Chlorophyta</taxon>
        <taxon>core chlorophytes</taxon>
        <taxon>Chlorophyceae</taxon>
        <taxon>CS clade</taxon>
        <taxon>Sphaeropleales</taxon>
        <taxon>Selenastraceae</taxon>
        <taxon>Monoraphidium</taxon>
    </lineage>
</organism>
<evidence type="ECO:0000313" key="9">
    <source>
        <dbReference type="EMBL" id="KIZ04313.1"/>
    </source>
</evidence>
<feature type="transmembrane region" description="Helical" evidence="7">
    <location>
        <begin position="34"/>
        <end position="55"/>
    </location>
</feature>
<gene>
    <name evidence="9" type="ORF">MNEG_3648</name>
</gene>
<dbReference type="Pfam" id="PF09335">
    <property type="entry name" value="VTT_dom"/>
    <property type="match status" value="1"/>
</dbReference>
<keyword evidence="5 7" id="KW-0472">Membrane</keyword>
<evidence type="ECO:0000256" key="7">
    <source>
        <dbReference type="SAM" id="Phobius"/>
    </source>
</evidence>
<dbReference type="GO" id="GO:0005886">
    <property type="term" value="C:plasma membrane"/>
    <property type="evidence" value="ECO:0007669"/>
    <property type="project" value="UniProtKB-SubCell"/>
</dbReference>
<dbReference type="InterPro" id="IPR015414">
    <property type="entry name" value="TMEM64"/>
</dbReference>
<dbReference type="OrthoDB" id="512996at2759"/>
<keyword evidence="2" id="KW-1003">Cell membrane</keyword>
<dbReference type="PANTHER" id="PTHR12677:SF59">
    <property type="entry name" value="GOLGI APPARATUS MEMBRANE PROTEIN TVP38-RELATED"/>
    <property type="match status" value="1"/>
</dbReference>
<reference evidence="9 10" key="1">
    <citation type="journal article" date="2013" name="BMC Genomics">
        <title>Reconstruction of the lipid metabolism for the microalga Monoraphidium neglectum from its genome sequence reveals characteristics suitable for biofuel production.</title>
        <authorList>
            <person name="Bogen C."/>
            <person name="Al-Dilaimi A."/>
            <person name="Albersmeier A."/>
            <person name="Wichmann J."/>
            <person name="Grundmann M."/>
            <person name="Rupp O."/>
            <person name="Lauersen K.J."/>
            <person name="Blifernez-Klassen O."/>
            <person name="Kalinowski J."/>
            <person name="Goesmann A."/>
            <person name="Mussgnug J.H."/>
            <person name="Kruse O."/>
        </authorList>
    </citation>
    <scope>NUCLEOTIDE SEQUENCE [LARGE SCALE GENOMIC DNA]</scope>
    <source>
        <strain evidence="9 10">SAG 48.87</strain>
    </source>
</reference>
<dbReference type="RefSeq" id="XP_013903332.1">
    <property type="nucleotide sequence ID" value="XM_014047878.1"/>
</dbReference>
<dbReference type="PANTHER" id="PTHR12677">
    <property type="entry name" value="GOLGI APPARATUS MEMBRANE PROTEIN TVP38-RELATED"/>
    <property type="match status" value="1"/>
</dbReference>
<feature type="compositionally biased region" description="Pro residues" evidence="6">
    <location>
        <begin position="313"/>
        <end position="324"/>
    </location>
</feature>
<protein>
    <submittedName>
        <fullName evidence="9">TVP38/TMEM64 family membrane protein</fullName>
    </submittedName>
</protein>
<dbReference type="Proteomes" id="UP000054498">
    <property type="component" value="Unassembled WGS sequence"/>
</dbReference>
<feature type="compositionally biased region" description="Low complexity" evidence="6">
    <location>
        <begin position="325"/>
        <end position="339"/>
    </location>
</feature>
<keyword evidence="4 7" id="KW-1133">Transmembrane helix</keyword>
<feature type="compositionally biased region" description="Low complexity" evidence="6">
    <location>
        <begin position="364"/>
        <end position="374"/>
    </location>
</feature>
<proteinExistence type="predicted"/>
<evidence type="ECO:0000313" key="10">
    <source>
        <dbReference type="Proteomes" id="UP000054498"/>
    </source>
</evidence>
<evidence type="ECO:0000256" key="2">
    <source>
        <dbReference type="ARBA" id="ARBA00022475"/>
    </source>
</evidence>
<dbReference type="GeneID" id="25736526"/>
<dbReference type="AlphaFoldDB" id="A0A0D2K124"/>
<evidence type="ECO:0000256" key="5">
    <source>
        <dbReference type="ARBA" id="ARBA00023136"/>
    </source>
</evidence>
<feature type="transmembrane region" description="Helical" evidence="7">
    <location>
        <begin position="188"/>
        <end position="206"/>
    </location>
</feature>
<comment type="subcellular location">
    <subcellularLocation>
        <location evidence="1">Cell membrane</location>
        <topology evidence="1">Multi-pass membrane protein</topology>
    </subcellularLocation>
</comment>
<feature type="transmembrane region" description="Helical" evidence="7">
    <location>
        <begin position="110"/>
        <end position="131"/>
    </location>
</feature>
<dbReference type="EMBL" id="KK100687">
    <property type="protein sequence ID" value="KIZ04313.1"/>
    <property type="molecule type" value="Genomic_DNA"/>
</dbReference>
<dbReference type="InterPro" id="IPR032816">
    <property type="entry name" value="VTT_dom"/>
</dbReference>
<keyword evidence="10" id="KW-1185">Reference proteome</keyword>
<sequence>MENSGKRFKGSGLAPPFDKGGDGTDKQRRPRSSWALRALVALVLLVLLLVAYQAADRRRLSALVHWVDSHRTKGAVALIAIQITFTICLIPTGVLAVAAGALFGFGRGMMLVWSACVVGETLAFALGRHLFRAYIERVSAAWPTWVAMEAALREDGWKLVLLLRCCPASPFTLLNYALGSTSLPFSHFFWPSVFGIAPGIALYVWGGNLLKDLSDVANAEGAIASATPPQARIAFAVISGLTAVLVLVGSAVYTKRALTKRLARVEGGGVDGDAELGRQGSDDCRKPLLCAADARPGMAQRGPGAGRVRYVATPPPQVPAPATPPQQASQQQQQPEQLLQQLSQQQQQLAQQLSQQQQLAQQHLQQQVHMSMQQRNHSAPATMHQRPASQPHVPSLISSIV</sequence>
<feature type="region of interest" description="Disordered" evidence="6">
    <location>
        <begin position="364"/>
        <end position="401"/>
    </location>
</feature>